<dbReference type="OrthoDB" id="2388461at2759"/>
<dbReference type="AlphaFoldDB" id="A0A8H4AA99"/>
<organism evidence="1 2">
    <name type="scientific">Gigaspora margarita</name>
    <dbReference type="NCBI Taxonomy" id="4874"/>
    <lineage>
        <taxon>Eukaryota</taxon>
        <taxon>Fungi</taxon>
        <taxon>Fungi incertae sedis</taxon>
        <taxon>Mucoromycota</taxon>
        <taxon>Glomeromycotina</taxon>
        <taxon>Glomeromycetes</taxon>
        <taxon>Diversisporales</taxon>
        <taxon>Gigasporaceae</taxon>
        <taxon>Gigaspora</taxon>
    </lineage>
</organism>
<sequence length="223" mass="25233">MWTLHYYDNNSIILAIVQLKPHNYIIRSLKFLYEIFPKSTIAQSGVVILPPYYGAWSTCIIDIAAAEYQSFSIKIEDDSAPITPGFGYYVAGNSSEKRIHGVGFRVNSLVKSSITENSTTGFNNIQSYNYIFYCGSNAVVVTQCDSPFMGLPLPNQTNQEWCLYIANPFNNSQKAYLSFIPDKTSINATYIDKSVNGITKNIINDHLLLILLILLQMLWEYFC</sequence>
<protein>
    <submittedName>
        <fullName evidence="1">Uncharacterized protein</fullName>
    </submittedName>
</protein>
<gene>
    <name evidence="1" type="ORF">F8M41_000277</name>
</gene>
<evidence type="ECO:0000313" key="2">
    <source>
        <dbReference type="Proteomes" id="UP000439903"/>
    </source>
</evidence>
<dbReference type="Proteomes" id="UP000439903">
    <property type="component" value="Unassembled WGS sequence"/>
</dbReference>
<keyword evidence="2" id="KW-1185">Reference proteome</keyword>
<name>A0A8H4AA99_GIGMA</name>
<proteinExistence type="predicted"/>
<comment type="caution">
    <text evidence="1">The sequence shown here is derived from an EMBL/GenBank/DDBJ whole genome shotgun (WGS) entry which is preliminary data.</text>
</comment>
<reference evidence="1 2" key="1">
    <citation type="journal article" date="2019" name="Environ. Microbiol.">
        <title>At the nexus of three kingdoms: the genome of the mycorrhizal fungus Gigaspora margarita provides insights into plant, endobacterial and fungal interactions.</title>
        <authorList>
            <person name="Venice F."/>
            <person name="Ghignone S."/>
            <person name="Salvioli di Fossalunga A."/>
            <person name="Amselem J."/>
            <person name="Novero M."/>
            <person name="Xianan X."/>
            <person name="Sedzielewska Toro K."/>
            <person name="Morin E."/>
            <person name="Lipzen A."/>
            <person name="Grigoriev I.V."/>
            <person name="Henrissat B."/>
            <person name="Martin F.M."/>
            <person name="Bonfante P."/>
        </authorList>
    </citation>
    <scope>NUCLEOTIDE SEQUENCE [LARGE SCALE GENOMIC DNA]</scope>
    <source>
        <strain evidence="1 2">BEG34</strain>
    </source>
</reference>
<evidence type="ECO:0000313" key="1">
    <source>
        <dbReference type="EMBL" id="KAF0462680.1"/>
    </source>
</evidence>
<accession>A0A8H4AA99</accession>
<dbReference type="EMBL" id="WTPW01001011">
    <property type="protein sequence ID" value="KAF0462680.1"/>
    <property type="molecule type" value="Genomic_DNA"/>
</dbReference>